<keyword evidence="4" id="KW-1185">Reference proteome</keyword>
<accession>A0A923N9U1</accession>
<keyword evidence="2" id="KW-0472">Membrane</keyword>
<dbReference type="AlphaFoldDB" id="A0A923N9U1"/>
<evidence type="ECO:0000256" key="2">
    <source>
        <dbReference type="SAM" id="Phobius"/>
    </source>
</evidence>
<feature type="region of interest" description="Disordered" evidence="1">
    <location>
        <begin position="148"/>
        <end position="202"/>
    </location>
</feature>
<dbReference type="RefSeq" id="WP_187068015.1">
    <property type="nucleotide sequence ID" value="NZ_JACRVF010000004.1"/>
</dbReference>
<feature type="compositionally biased region" description="Basic and acidic residues" evidence="1">
    <location>
        <begin position="157"/>
        <end position="173"/>
    </location>
</feature>
<keyword evidence="2" id="KW-0812">Transmembrane</keyword>
<sequence>MKEMNDKLNGKIKNSFGQMNKKAPDLLWNGLSASLDENSPVDAAPEPADPYLYKKIRESYSSQHRIAPSHVWQSINKQLNIDLVWTRVSKELDGAGGISRHRWQWTAVAATFLFMVGLAGAYFLSLEDSLILSGSNSGAPIQLTETLADGNLPNGSDVDKNNENTLDITEKQRLPQLGNGSESMSEHQENQQQEEISFHEDKDASKVSSKSAFGVPENIIVHKASTLPSTDNSLASLGSISKSIPSDFLETRTVVPDPLNKGIYAAFDSLGFRPMAEVQNNAAEEYEKKKVLLSRFNLGLALSYHNSWLLNNETQRSFDRGSLISTSPTFKESIGLTLGYHFSSKSMISTEVHLAKSGQEYKTFGDGSYIRKGLELTYYKAYVQYQYNLLQNRKSLLSDITIKAGLFGGFLYDKQGELRETQSRYSQYDYGVRGALGQEKRIGGLTVGYGMSVERGLRNIFLGSENMPARFNETYTLNIGPYLNLRYNL</sequence>
<protein>
    <recommendedName>
        <fullName evidence="5">Outer membrane protein beta-barrel domain-containing protein</fullName>
    </recommendedName>
</protein>
<name>A0A923N9U1_9BACT</name>
<dbReference type="Proteomes" id="UP000603640">
    <property type="component" value="Unassembled WGS sequence"/>
</dbReference>
<comment type="caution">
    <text evidence="3">The sequence shown here is derived from an EMBL/GenBank/DDBJ whole genome shotgun (WGS) entry which is preliminary data.</text>
</comment>
<feature type="transmembrane region" description="Helical" evidence="2">
    <location>
        <begin position="105"/>
        <end position="124"/>
    </location>
</feature>
<evidence type="ECO:0000313" key="3">
    <source>
        <dbReference type="EMBL" id="MBC5993991.1"/>
    </source>
</evidence>
<keyword evidence="2" id="KW-1133">Transmembrane helix</keyword>
<proteinExistence type="predicted"/>
<dbReference type="EMBL" id="JACRVF010000004">
    <property type="protein sequence ID" value="MBC5993991.1"/>
    <property type="molecule type" value="Genomic_DNA"/>
</dbReference>
<reference evidence="3" key="1">
    <citation type="submission" date="2020-08" db="EMBL/GenBank/DDBJ databases">
        <title>Pontibacter sp. SD6 16S ribosomal RNA gene Genome sequencing and assembly.</title>
        <authorList>
            <person name="Kang M."/>
        </authorList>
    </citation>
    <scope>NUCLEOTIDE SEQUENCE</scope>
    <source>
        <strain evidence="3">SD6</strain>
    </source>
</reference>
<evidence type="ECO:0008006" key="5">
    <source>
        <dbReference type="Google" id="ProtNLM"/>
    </source>
</evidence>
<evidence type="ECO:0000256" key="1">
    <source>
        <dbReference type="SAM" id="MobiDB-lite"/>
    </source>
</evidence>
<evidence type="ECO:0000313" key="4">
    <source>
        <dbReference type="Proteomes" id="UP000603640"/>
    </source>
</evidence>
<organism evidence="3 4">
    <name type="scientific">Pontibacter cellulosilyticus</name>
    <dbReference type="NCBI Taxonomy" id="1720253"/>
    <lineage>
        <taxon>Bacteria</taxon>
        <taxon>Pseudomonadati</taxon>
        <taxon>Bacteroidota</taxon>
        <taxon>Cytophagia</taxon>
        <taxon>Cytophagales</taxon>
        <taxon>Hymenobacteraceae</taxon>
        <taxon>Pontibacter</taxon>
    </lineage>
</organism>
<gene>
    <name evidence="3" type="ORF">H8S84_14175</name>
</gene>